<feature type="region of interest" description="Disordered" evidence="1">
    <location>
        <begin position="174"/>
        <end position="205"/>
    </location>
</feature>
<reference evidence="2" key="2">
    <citation type="submission" date="2023-06" db="EMBL/GenBank/DDBJ databases">
        <authorList>
            <consortium name="Lawrence Berkeley National Laboratory"/>
            <person name="Haridas S."/>
            <person name="Hensen N."/>
            <person name="Bonometti L."/>
            <person name="Westerberg I."/>
            <person name="Brannstrom I.O."/>
            <person name="Guillou S."/>
            <person name="Cros-Aarteil S."/>
            <person name="Calhoun S."/>
            <person name="Kuo A."/>
            <person name="Mondo S."/>
            <person name="Pangilinan J."/>
            <person name="Riley R."/>
            <person name="Labutti K."/>
            <person name="Andreopoulos B."/>
            <person name="Lipzen A."/>
            <person name="Chen C."/>
            <person name="Yanf M."/>
            <person name="Daum C."/>
            <person name="Ng V."/>
            <person name="Clum A."/>
            <person name="Steindorff A."/>
            <person name="Ohm R."/>
            <person name="Martin F."/>
            <person name="Silar P."/>
            <person name="Natvig D."/>
            <person name="Lalanne C."/>
            <person name="Gautier V."/>
            <person name="Ament-Velasquez S.L."/>
            <person name="Kruys A."/>
            <person name="Hutchinson M.I."/>
            <person name="Powell A.J."/>
            <person name="Barry K."/>
            <person name="Miller A.N."/>
            <person name="Grigoriev I.V."/>
            <person name="Debuchy R."/>
            <person name="Gladieux P."/>
            <person name="Thoren M.H."/>
            <person name="Johannesson H."/>
        </authorList>
    </citation>
    <scope>NUCLEOTIDE SEQUENCE</scope>
    <source>
        <strain evidence="2">CBS 168.71</strain>
    </source>
</reference>
<dbReference type="EMBL" id="JAUEPN010000004">
    <property type="protein sequence ID" value="KAK3296003.1"/>
    <property type="molecule type" value="Genomic_DNA"/>
</dbReference>
<keyword evidence="3" id="KW-1185">Reference proteome</keyword>
<gene>
    <name evidence="2" type="ORF">B0H64DRAFT_160894</name>
</gene>
<feature type="region of interest" description="Disordered" evidence="1">
    <location>
        <begin position="1"/>
        <end position="26"/>
    </location>
</feature>
<proteinExistence type="predicted"/>
<reference evidence="2" key="1">
    <citation type="journal article" date="2023" name="Mol. Phylogenet. Evol.">
        <title>Genome-scale phylogeny and comparative genomics of the fungal order Sordariales.</title>
        <authorList>
            <person name="Hensen N."/>
            <person name="Bonometti L."/>
            <person name="Westerberg I."/>
            <person name="Brannstrom I.O."/>
            <person name="Guillou S."/>
            <person name="Cros-Aarteil S."/>
            <person name="Calhoun S."/>
            <person name="Haridas S."/>
            <person name="Kuo A."/>
            <person name="Mondo S."/>
            <person name="Pangilinan J."/>
            <person name="Riley R."/>
            <person name="LaButti K."/>
            <person name="Andreopoulos B."/>
            <person name="Lipzen A."/>
            <person name="Chen C."/>
            <person name="Yan M."/>
            <person name="Daum C."/>
            <person name="Ng V."/>
            <person name="Clum A."/>
            <person name="Steindorff A."/>
            <person name="Ohm R.A."/>
            <person name="Martin F."/>
            <person name="Silar P."/>
            <person name="Natvig D.O."/>
            <person name="Lalanne C."/>
            <person name="Gautier V."/>
            <person name="Ament-Velasquez S.L."/>
            <person name="Kruys A."/>
            <person name="Hutchinson M.I."/>
            <person name="Powell A.J."/>
            <person name="Barry K."/>
            <person name="Miller A.N."/>
            <person name="Grigoriev I.V."/>
            <person name="Debuchy R."/>
            <person name="Gladieux P."/>
            <person name="Hiltunen Thoren M."/>
            <person name="Johannesson H."/>
        </authorList>
    </citation>
    <scope>NUCLEOTIDE SEQUENCE</scope>
    <source>
        <strain evidence="2">CBS 168.71</strain>
    </source>
</reference>
<evidence type="ECO:0000313" key="2">
    <source>
        <dbReference type="EMBL" id="KAK3296003.1"/>
    </source>
</evidence>
<accession>A0AAE0HG74</accession>
<dbReference type="AlphaFoldDB" id="A0AAE0HG74"/>
<name>A0AAE0HG74_9PEZI</name>
<feature type="compositionally biased region" description="Polar residues" evidence="1">
    <location>
        <begin position="175"/>
        <end position="187"/>
    </location>
</feature>
<dbReference type="GeneID" id="87835545"/>
<sequence>MDEAQGRSLHSTRRQSCARTPLGRRGLLRPRTVRSAMGCVAPGDRPFRPMTPVRFFFFNNTGPSAGDYRKECPRQREFAPEGVTNRRAQLRRSLCTQYSVHKFRIHAKAGISQLNNSLLANRYRKGDMGELSAAVGIGQSMLLTRIRNIQSSTRRQGCRASQGPPECIRWKQLRRASTCSKNPQSQPGPRVPDDNAPRPSTRGDH</sequence>
<evidence type="ECO:0000313" key="3">
    <source>
        <dbReference type="Proteomes" id="UP001278766"/>
    </source>
</evidence>
<dbReference type="Proteomes" id="UP001278766">
    <property type="component" value="Unassembled WGS sequence"/>
</dbReference>
<feature type="compositionally biased region" description="Basic and acidic residues" evidence="1">
    <location>
        <begin position="191"/>
        <end position="205"/>
    </location>
</feature>
<comment type="caution">
    <text evidence="2">The sequence shown here is derived from an EMBL/GenBank/DDBJ whole genome shotgun (WGS) entry which is preliminary data.</text>
</comment>
<protein>
    <submittedName>
        <fullName evidence="2">Uncharacterized protein</fullName>
    </submittedName>
</protein>
<dbReference type="RefSeq" id="XP_062659517.1">
    <property type="nucleotide sequence ID" value="XM_062798597.1"/>
</dbReference>
<evidence type="ECO:0000256" key="1">
    <source>
        <dbReference type="SAM" id="MobiDB-lite"/>
    </source>
</evidence>
<organism evidence="2 3">
    <name type="scientific">Chaetomium fimeti</name>
    <dbReference type="NCBI Taxonomy" id="1854472"/>
    <lineage>
        <taxon>Eukaryota</taxon>
        <taxon>Fungi</taxon>
        <taxon>Dikarya</taxon>
        <taxon>Ascomycota</taxon>
        <taxon>Pezizomycotina</taxon>
        <taxon>Sordariomycetes</taxon>
        <taxon>Sordariomycetidae</taxon>
        <taxon>Sordariales</taxon>
        <taxon>Chaetomiaceae</taxon>
        <taxon>Chaetomium</taxon>
    </lineage>
</organism>